<keyword evidence="3" id="KW-1003">Cell membrane</keyword>
<dbReference type="Pfam" id="PF12704">
    <property type="entry name" value="MacB_PCD"/>
    <property type="match status" value="2"/>
</dbReference>
<evidence type="ECO:0000256" key="5">
    <source>
        <dbReference type="ARBA" id="ARBA00022989"/>
    </source>
</evidence>
<evidence type="ECO:0000259" key="9">
    <source>
        <dbReference type="Pfam" id="PF12704"/>
    </source>
</evidence>
<feature type="domain" description="ABC3 transporter permease C-terminal" evidence="8">
    <location>
        <begin position="278"/>
        <end position="390"/>
    </location>
</feature>
<dbReference type="AlphaFoldDB" id="A0A1E5Q8W8"/>
<dbReference type="GO" id="GO:0044874">
    <property type="term" value="P:lipoprotein localization to outer membrane"/>
    <property type="evidence" value="ECO:0007669"/>
    <property type="project" value="TreeGrafter"/>
</dbReference>
<feature type="domain" description="MacB-like periplasmic core" evidence="9">
    <location>
        <begin position="24"/>
        <end position="237"/>
    </location>
</feature>
<dbReference type="GO" id="GO:0098797">
    <property type="term" value="C:plasma membrane protein complex"/>
    <property type="evidence" value="ECO:0007669"/>
    <property type="project" value="TreeGrafter"/>
</dbReference>
<evidence type="ECO:0008006" key="12">
    <source>
        <dbReference type="Google" id="ProtNLM"/>
    </source>
</evidence>
<gene>
    <name evidence="10" type="ORF">BEN30_07890</name>
</gene>
<evidence type="ECO:0000313" key="11">
    <source>
        <dbReference type="Proteomes" id="UP000095347"/>
    </source>
</evidence>
<keyword evidence="11" id="KW-1185">Reference proteome</keyword>
<proteinExistence type="inferred from homology"/>
<dbReference type="EMBL" id="MCGG01000018">
    <property type="protein sequence ID" value="OEJ67910.1"/>
    <property type="molecule type" value="Genomic_DNA"/>
</dbReference>
<evidence type="ECO:0000256" key="2">
    <source>
        <dbReference type="ARBA" id="ARBA00005236"/>
    </source>
</evidence>
<evidence type="ECO:0000256" key="3">
    <source>
        <dbReference type="ARBA" id="ARBA00022475"/>
    </source>
</evidence>
<dbReference type="InterPro" id="IPR003838">
    <property type="entry name" value="ABC3_permease_C"/>
</dbReference>
<dbReference type="OrthoDB" id="5137249at2"/>
<keyword evidence="6 7" id="KW-0472">Membrane</keyword>
<protein>
    <recommendedName>
        <fullName evidence="12">ABC transporter permease</fullName>
    </recommendedName>
</protein>
<feature type="transmembrane region" description="Helical" evidence="7">
    <location>
        <begin position="658"/>
        <end position="681"/>
    </location>
</feature>
<feature type="transmembrane region" description="Helical" evidence="7">
    <location>
        <begin position="20"/>
        <end position="40"/>
    </location>
</feature>
<evidence type="ECO:0000256" key="6">
    <source>
        <dbReference type="ARBA" id="ARBA00023136"/>
    </source>
</evidence>
<evidence type="ECO:0000256" key="7">
    <source>
        <dbReference type="SAM" id="Phobius"/>
    </source>
</evidence>
<feature type="transmembrane region" description="Helical" evidence="7">
    <location>
        <begin position="307"/>
        <end position="337"/>
    </location>
</feature>
<keyword evidence="5 7" id="KW-1133">Transmembrane helix</keyword>
<name>A0A1E5Q8W8_9PROT</name>
<feature type="transmembrane region" description="Helical" evidence="7">
    <location>
        <begin position="274"/>
        <end position="295"/>
    </location>
</feature>
<dbReference type="RefSeq" id="WP_069957499.1">
    <property type="nucleotide sequence ID" value="NZ_MCGG01000018.1"/>
</dbReference>
<comment type="similarity">
    <text evidence="2">Belongs to the ABC-4 integral membrane protein family. LolC/E subfamily.</text>
</comment>
<feature type="transmembrane region" description="Helical" evidence="7">
    <location>
        <begin position="169"/>
        <end position="186"/>
    </location>
</feature>
<feature type="domain" description="MacB-like periplasmic core" evidence="9">
    <location>
        <begin position="436"/>
        <end position="624"/>
    </location>
</feature>
<dbReference type="PANTHER" id="PTHR30489">
    <property type="entry name" value="LIPOPROTEIN-RELEASING SYSTEM TRANSMEMBRANE PROTEIN LOLE"/>
    <property type="match status" value="1"/>
</dbReference>
<feature type="domain" description="ABC3 transporter permease C-terminal" evidence="8">
    <location>
        <begin position="667"/>
        <end position="780"/>
    </location>
</feature>
<evidence type="ECO:0000313" key="10">
    <source>
        <dbReference type="EMBL" id="OEJ67910.1"/>
    </source>
</evidence>
<comment type="caution">
    <text evidence="10">The sequence shown here is derived from an EMBL/GenBank/DDBJ whole genome shotgun (WGS) entry which is preliminary data.</text>
</comment>
<organism evidence="10 11">
    <name type="scientific">Magnetovibrio blakemorei</name>
    <dbReference type="NCBI Taxonomy" id="28181"/>
    <lineage>
        <taxon>Bacteria</taxon>
        <taxon>Pseudomonadati</taxon>
        <taxon>Pseudomonadota</taxon>
        <taxon>Alphaproteobacteria</taxon>
        <taxon>Rhodospirillales</taxon>
        <taxon>Magnetovibrionaceae</taxon>
        <taxon>Magnetovibrio</taxon>
    </lineage>
</organism>
<dbReference type="STRING" id="28181.BEN30_07890"/>
<feature type="transmembrane region" description="Helical" evidence="7">
    <location>
        <begin position="357"/>
        <end position="380"/>
    </location>
</feature>
<feature type="transmembrane region" description="Helical" evidence="7">
    <location>
        <begin position="702"/>
        <end position="735"/>
    </location>
</feature>
<sequence length="790" mass="86643">MVALHLSPLDKKVVRDLRAMWAQALAIAMVIAAGVAMFVMSEGMLKSLFETRAAYYERYGFADVFAPLKRAPNALVARLQDVPGVSTIETRIKERVRLDMPDLDEPAQGEILSYPVGAEPRLNRLYLSSGRWLAPGNNDEVLLSEAFAEAHTLTPGDNITAIINGRKRLLSIVGVVLSAEYIYAIQPGAMMPDNKRFGVFWMARPALEAAFNMKGAFNDVLVAITPGANLEDVKDGVDLVLETYGGVGAYERAHQVSHWYVSGEMNQLRNMAQIVPPIFLAIAAFLLNVVITRWVEMEREKIGLFKAFGYSTWAVTGHYLKVVMVITLVGIALGFGGGVWLGRGMAGIYQEFFRFPFLYFQFSTSVFAIAGGASLIVALAGTWRAVRRAALLSPAQAMVPPPPTRYQRSLFEGGLTHLEQPARMIVRHMVRWPMRSALTVLGSAVAVAVLIGSMFFMDAMEKLIDVTFNQAERQDATLSFMEAQEPRALENVKAMAGVMQAEPFRAVAAELSFRGANRRESLIGLVQDARLNRILNQNYEPVSVPKSGLVLSQKLSELLGAGVGDVVIAQVTQGRRPTLELPVVQVSKTLMGSPAFMDYAYLGNVMQEPGRLDGVYVKLDDNQQKNFYKAVKNTPGIAAVSIKRTTLKSFRETMAENVLVMTFFNVMFAVVIAVGVVYNAARISLSERSRELASLRVLGFTMGEVSFILLGELALLSVLAIPLGCGLGYGLAWVWTLSLDTDLYRIPLEVTKQTLGFSVLVVVLATLGSGLASFRQIGKLDMVQALKTRE</sequence>
<dbReference type="InterPro" id="IPR025857">
    <property type="entry name" value="MacB_PCD"/>
</dbReference>
<comment type="subcellular location">
    <subcellularLocation>
        <location evidence="1">Cell membrane</location>
        <topology evidence="1">Multi-pass membrane protein</topology>
    </subcellularLocation>
</comment>
<reference evidence="11" key="1">
    <citation type="submission" date="2016-07" db="EMBL/GenBank/DDBJ databases">
        <authorList>
            <person name="Florea S."/>
            <person name="Webb J.S."/>
            <person name="Jaromczyk J."/>
            <person name="Schardl C.L."/>
        </authorList>
    </citation>
    <scope>NUCLEOTIDE SEQUENCE [LARGE SCALE GENOMIC DNA]</scope>
    <source>
        <strain evidence="11">MV-1</strain>
    </source>
</reference>
<dbReference type="Pfam" id="PF02687">
    <property type="entry name" value="FtsX"/>
    <property type="match status" value="2"/>
</dbReference>
<accession>A0A1E5Q8W8</accession>
<dbReference type="InterPro" id="IPR051447">
    <property type="entry name" value="Lipoprotein-release_system"/>
</dbReference>
<feature type="transmembrane region" description="Helical" evidence="7">
    <location>
        <begin position="437"/>
        <end position="457"/>
    </location>
</feature>
<evidence type="ECO:0000256" key="1">
    <source>
        <dbReference type="ARBA" id="ARBA00004651"/>
    </source>
</evidence>
<feature type="transmembrane region" description="Helical" evidence="7">
    <location>
        <begin position="755"/>
        <end position="774"/>
    </location>
</feature>
<dbReference type="Proteomes" id="UP000095347">
    <property type="component" value="Unassembled WGS sequence"/>
</dbReference>
<evidence type="ECO:0000256" key="4">
    <source>
        <dbReference type="ARBA" id="ARBA00022692"/>
    </source>
</evidence>
<keyword evidence="4 7" id="KW-0812">Transmembrane</keyword>
<dbReference type="PANTHER" id="PTHR30489:SF0">
    <property type="entry name" value="LIPOPROTEIN-RELEASING SYSTEM TRANSMEMBRANE PROTEIN LOLE"/>
    <property type="match status" value="1"/>
</dbReference>
<evidence type="ECO:0000259" key="8">
    <source>
        <dbReference type="Pfam" id="PF02687"/>
    </source>
</evidence>